<dbReference type="InterPro" id="IPR004968">
    <property type="entry name" value="DNA_primase/NTPase_C"/>
</dbReference>
<protein>
    <recommendedName>
        <fullName evidence="5">SF3 helicase domain-containing protein</fullName>
    </recommendedName>
</protein>
<gene>
    <name evidence="6" type="ORF">EFD62_14255</name>
</gene>
<dbReference type="InterPro" id="IPR014818">
    <property type="entry name" value="Phage/plasmid_primase_P4_C"/>
</dbReference>
<dbReference type="Pfam" id="PF22763">
    <property type="entry name" value="NrS1-1_pol-like_HBD"/>
    <property type="match status" value="1"/>
</dbReference>
<dbReference type="Pfam" id="PF08706">
    <property type="entry name" value="D5_N"/>
    <property type="match status" value="1"/>
</dbReference>
<name>A0A4Q0I330_9FIRM</name>
<evidence type="ECO:0000259" key="5">
    <source>
        <dbReference type="PROSITE" id="PS51206"/>
    </source>
</evidence>
<sequence length="746" mass="84115">MNQFINIPVELKKLPQWVCHRNKVPFNPVTGAPAKAGQTATWASFKDCVNALDSGGYDGIGFEFNNNGIVGIDLDHVVTNDGSLSAEAVEIVAMLDSYTEYSPSGKGLHIFVKGDIPVDGRKKGFIEMYKAKRYFTMTGNVYGDLKPINERTEQVMQIFNKYFINPVSANSTMNAAIENACISKGKDYLHIGLEKDAVFKSLWNGGYQSEKCISESEKDLALMGKLLYWCSGNVGTAIEAFKDSPYARGKDDKHTAKLERLDYLQRTAMKAIQGLTSTAALDDEQFIGQQEFSLDDMGNARRLVFMYGHNIRFSYTKNSWYCWNGKVWQEDETGEINRLADKTVEAMYTEAINLSDQDKRDKLLKHASKTRSIAGRKAMIEGAKHLERIPVTTADFDRDVWLLNLQNGVLDLKSGMIHPHSPDFMITQISNASFNPSATCPRWMDYLDKVTNGNAELIRYMQKAVGYSLTGNTGEECLFILYGTGRNGKGTFAETLLHLLGSYARTAQVDSLMLKSVSANSANPDIARLKGARVVNAAEPQKNARLNESLIKQLTGGDTVTARFLYGKEFEYRPEFKLWINTNYKPQISGNDDGIWNRVKLIPFTVYIPPEKRDPHLKEYLREKEIDGILNWALEGLKLWQKEGLEMPETMKSATMDYRSEMDIMQKFLNDCTKPNSKCSVGASALYKAYSNWCSENGEYTLSNTKFGREISRYLSKRYDRSGTVYLDIELTSPLLGEQHEFNTEL</sequence>
<dbReference type="AlphaFoldDB" id="A0A4Q0I330"/>
<proteinExistence type="predicted"/>
<dbReference type="PROSITE" id="PS51206">
    <property type="entry name" value="SF3_HELICASE_1"/>
    <property type="match status" value="1"/>
</dbReference>
<comment type="caution">
    <text evidence="6">The sequence shown here is derived from an EMBL/GenBank/DDBJ whole genome shotgun (WGS) entry which is preliminary data.</text>
</comment>
<dbReference type="Pfam" id="PF19263">
    <property type="entry name" value="DUF5906"/>
    <property type="match status" value="1"/>
</dbReference>
<dbReference type="Gene3D" id="3.40.50.300">
    <property type="entry name" value="P-loop containing nucleotide triphosphate hydrolases"/>
    <property type="match status" value="1"/>
</dbReference>
<dbReference type="NCBIfam" id="TIGR01613">
    <property type="entry name" value="primase_Cterm"/>
    <property type="match status" value="1"/>
</dbReference>
<dbReference type="RefSeq" id="WP_128706330.1">
    <property type="nucleotide sequence ID" value="NZ_RLII01000025.1"/>
</dbReference>
<dbReference type="PANTHER" id="PTHR35372">
    <property type="entry name" value="ATP BINDING PROTEIN-RELATED"/>
    <property type="match status" value="1"/>
</dbReference>
<reference evidence="7" key="1">
    <citation type="submission" date="2018-11" db="EMBL/GenBank/DDBJ databases">
        <title>Genome sequencing of a novel mesophilic and cellulolytic organism within the genus Hungateiclostridium.</title>
        <authorList>
            <person name="Rettenmaier R."/>
            <person name="Liebl W."/>
            <person name="Zverlov V."/>
        </authorList>
    </citation>
    <scope>NUCLEOTIDE SEQUENCE [LARGE SCALE GENOMIC DNA]</scope>
    <source>
        <strain evidence="7">N2K1</strain>
    </source>
</reference>
<dbReference type="InterPro" id="IPR045455">
    <property type="entry name" value="NrS-1_pol-like_helicase"/>
</dbReference>
<keyword evidence="2" id="KW-0378">Hydrolase</keyword>
<dbReference type="InterPro" id="IPR027417">
    <property type="entry name" value="P-loop_NTPase"/>
</dbReference>
<dbReference type="InterPro" id="IPR014015">
    <property type="entry name" value="Helicase_SF3_DNA-vir"/>
</dbReference>
<dbReference type="GO" id="GO:0004386">
    <property type="term" value="F:helicase activity"/>
    <property type="evidence" value="ECO:0007669"/>
    <property type="project" value="UniProtKB-KW"/>
</dbReference>
<keyword evidence="4" id="KW-0067">ATP-binding</keyword>
<evidence type="ECO:0000256" key="2">
    <source>
        <dbReference type="ARBA" id="ARBA00022801"/>
    </source>
</evidence>
<keyword evidence="7" id="KW-1185">Reference proteome</keyword>
<evidence type="ECO:0000256" key="3">
    <source>
        <dbReference type="ARBA" id="ARBA00022806"/>
    </source>
</evidence>
<dbReference type="GO" id="GO:0016787">
    <property type="term" value="F:hydrolase activity"/>
    <property type="evidence" value="ECO:0007669"/>
    <property type="project" value="UniProtKB-KW"/>
</dbReference>
<dbReference type="InterPro" id="IPR006500">
    <property type="entry name" value="Helicase_put_C_phage/plasmid"/>
</dbReference>
<dbReference type="InterPro" id="IPR051620">
    <property type="entry name" value="ORF904-like_C"/>
</dbReference>
<evidence type="ECO:0000313" key="7">
    <source>
        <dbReference type="Proteomes" id="UP000289166"/>
    </source>
</evidence>
<dbReference type="OrthoDB" id="9763644at2"/>
<feature type="domain" description="SF3 helicase" evidence="5">
    <location>
        <begin position="456"/>
        <end position="617"/>
    </location>
</feature>
<dbReference type="SMART" id="SM00885">
    <property type="entry name" value="D5_N"/>
    <property type="match status" value="1"/>
</dbReference>
<dbReference type="Pfam" id="PF03288">
    <property type="entry name" value="Pox_D5"/>
    <property type="match status" value="1"/>
</dbReference>
<evidence type="ECO:0000313" key="6">
    <source>
        <dbReference type="EMBL" id="RXE58095.1"/>
    </source>
</evidence>
<keyword evidence="3" id="KW-0347">Helicase</keyword>
<dbReference type="InterPro" id="IPR054468">
    <property type="entry name" value="NrSPol-like_HBD"/>
</dbReference>
<evidence type="ECO:0000256" key="1">
    <source>
        <dbReference type="ARBA" id="ARBA00022741"/>
    </source>
</evidence>
<dbReference type="EMBL" id="RLII01000025">
    <property type="protein sequence ID" value="RXE58095.1"/>
    <property type="molecule type" value="Genomic_DNA"/>
</dbReference>
<organism evidence="6 7">
    <name type="scientific">Acetivibrio mesophilus</name>
    <dbReference type="NCBI Taxonomy" id="2487273"/>
    <lineage>
        <taxon>Bacteria</taxon>
        <taxon>Bacillati</taxon>
        <taxon>Bacillota</taxon>
        <taxon>Clostridia</taxon>
        <taxon>Eubacteriales</taxon>
        <taxon>Oscillospiraceae</taxon>
        <taxon>Acetivibrio</taxon>
    </lineage>
</organism>
<evidence type="ECO:0000256" key="4">
    <source>
        <dbReference type="ARBA" id="ARBA00022840"/>
    </source>
</evidence>
<dbReference type="SUPFAM" id="SSF52540">
    <property type="entry name" value="P-loop containing nucleoside triphosphate hydrolases"/>
    <property type="match status" value="1"/>
</dbReference>
<accession>A0A4Q0I330</accession>
<dbReference type="PANTHER" id="PTHR35372:SF2">
    <property type="entry name" value="SF3 HELICASE DOMAIN-CONTAINING PROTEIN"/>
    <property type="match status" value="1"/>
</dbReference>
<dbReference type="GO" id="GO:0005524">
    <property type="term" value="F:ATP binding"/>
    <property type="evidence" value="ECO:0007669"/>
    <property type="project" value="UniProtKB-KW"/>
</dbReference>
<dbReference type="Proteomes" id="UP000289166">
    <property type="component" value="Unassembled WGS sequence"/>
</dbReference>
<keyword evidence="1" id="KW-0547">Nucleotide-binding</keyword>